<reference evidence="2 3" key="1">
    <citation type="submission" date="2019-12" db="EMBL/GenBank/DDBJ databases">
        <title>Litoreibacter badius sp. nov., a novel bacteriochlorophyll a-containing bacterium in the genus Litoreibacter.</title>
        <authorList>
            <person name="Kanamuro M."/>
            <person name="Takabe Y."/>
            <person name="Mori K."/>
            <person name="Takaichi S."/>
            <person name="Hanada S."/>
        </authorList>
    </citation>
    <scope>NUCLEOTIDE SEQUENCE [LARGE SCALE GENOMIC DNA]</scope>
    <source>
        <strain evidence="2 3">K6</strain>
    </source>
</reference>
<accession>A0A6N6JJ16</accession>
<dbReference type="EMBL" id="BLJE01000002">
    <property type="protein sequence ID" value="GFE65268.1"/>
    <property type="molecule type" value="Genomic_DNA"/>
</dbReference>
<sequence>MNDLPKTGAYPEEENDEDETVQIRVCEKHRFDSGKYECPTNGNQGQDNKHREYLAHRLLEL</sequence>
<keyword evidence="3" id="KW-1185">Reference proteome</keyword>
<protein>
    <submittedName>
        <fullName evidence="2">Uncharacterized protein</fullName>
    </submittedName>
</protein>
<organism evidence="2 3">
    <name type="scientific">Litoreibacter roseus</name>
    <dbReference type="NCBI Taxonomy" id="2601869"/>
    <lineage>
        <taxon>Bacteria</taxon>
        <taxon>Pseudomonadati</taxon>
        <taxon>Pseudomonadota</taxon>
        <taxon>Alphaproteobacteria</taxon>
        <taxon>Rhodobacterales</taxon>
        <taxon>Roseobacteraceae</taxon>
        <taxon>Litoreibacter</taxon>
    </lineage>
</organism>
<evidence type="ECO:0000256" key="1">
    <source>
        <dbReference type="SAM" id="MobiDB-lite"/>
    </source>
</evidence>
<feature type="region of interest" description="Disordered" evidence="1">
    <location>
        <begin position="1"/>
        <end position="20"/>
    </location>
</feature>
<dbReference type="AlphaFoldDB" id="A0A6N6JJ16"/>
<dbReference type="Proteomes" id="UP000436822">
    <property type="component" value="Unassembled WGS sequence"/>
</dbReference>
<gene>
    <name evidence="2" type="ORF">KIN_23420</name>
</gene>
<name>A0A6N6JJ16_9RHOB</name>
<feature type="compositionally biased region" description="Acidic residues" evidence="1">
    <location>
        <begin position="11"/>
        <end position="20"/>
    </location>
</feature>
<evidence type="ECO:0000313" key="3">
    <source>
        <dbReference type="Proteomes" id="UP000436822"/>
    </source>
</evidence>
<proteinExistence type="predicted"/>
<evidence type="ECO:0000313" key="2">
    <source>
        <dbReference type="EMBL" id="GFE65268.1"/>
    </source>
</evidence>
<comment type="caution">
    <text evidence="2">The sequence shown here is derived from an EMBL/GenBank/DDBJ whole genome shotgun (WGS) entry which is preliminary data.</text>
</comment>